<dbReference type="Gene3D" id="3.40.50.300">
    <property type="entry name" value="P-loop containing nucleotide triphosphate hydrolases"/>
    <property type="match status" value="1"/>
</dbReference>
<evidence type="ECO:0000256" key="8">
    <source>
        <dbReference type="ARBA" id="ARBA00051245"/>
    </source>
</evidence>
<comment type="caution">
    <text evidence="10">The sequence shown here is derived from an EMBL/GenBank/DDBJ whole genome shotgun (WGS) entry which is preliminary data.</text>
</comment>
<dbReference type="Pfam" id="PF13614">
    <property type="entry name" value="AAA_31"/>
    <property type="match status" value="1"/>
</dbReference>
<dbReference type="NCBIfam" id="TIGR03029">
    <property type="entry name" value="EpsG"/>
    <property type="match status" value="1"/>
</dbReference>
<dbReference type="SUPFAM" id="SSF52540">
    <property type="entry name" value="P-loop containing nucleoside triphosphate hydrolases"/>
    <property type="match status" value="1"/>
</dbReference>
<proteinExistence type="inferred from homology"/>
<evidence type="ECO:0000256" key="5">
    <source>
        <dbReference type="ARBA" id="ARBA00022777"/>
    </source>
</evidence>
<dbReference type="SUPFAM" id="SSF160246">
    <property type="entry name" value="EspE N-terminal domain-like"/>
    <property type="match status" value="1"/>
</dbReference>
<evidence type="ECO:0000256" key="1">
    <source>
        <dbReference type="ARBA" id="ARBA00007316"/>
    </source>
</evidence>
<evidence type="ECO:0000256" key="4">
    <source>
        <dbReference type="ARBA" id="ARBA00022741"/>
    </source>
</evidence>
<protein>
    <recommendedName>
        <fullName evidence="2">non-specific protein-tyrosine kinase</fullName>
        <ecNumber evidence="2">2.7.10.2</ecNumber>
    </recommendedName>
</protein>
<evidence type="ECO:0000259" key="9">
    <source>
        <dbReference type="Pfam" id="PF13614"/>
    </source>
</evidence>
<dbReference type="PANTHER" id="PTHR32309">
    <property type="entry name" value="TYROSINE-PROTEIN KINASE"/>
    <property type="match status" value="1"/>
</dbReference>
<reference evidence="10 11" key="1">
    <citation type="submission" date="2024-04" db="EMBL/GenBank/DDBJ databases">
        <authorList>
            <person name="Abashina T."/>
            <person name="Shaikin A."/>
        </authorList>
    </citation>
    <scope>NUCLEOTIDE SEQUENCE [LARGE SCALE GENOMIC DNA]</scope>
    <source>
        <strain evidence="10 11">AAFK</strain>
    </source>
</reference>
<organism evidence="10 11">
    <name type="scientific">Thermithiobacillus plumbiphilus</name>
    <dbReference type="NCBI Taxonomy" id="1729899"/>
    <lineage>
        <taxon>Bacteria</taxon>
        <taxon>Pseudomonadati</taxon>
        <taxon>Pseudomonadota</taxon>
        <taxon>Acidithiobacillia</taxon>
        <taxon>Acidithiobacillales</taxon>
        <taxon>Thermithiobacillaceae</taxon>
        <taxon>Thermithiobacillus</taxon>
    </lineage>
</organism>
<keyword evidence="7" id="KW-0829">Tyrosine-protein kinase</keyword>
<dbReference type="GO" id="GO:0016301">
    <property type="term" value="F:kinase activity"/>
    <property type="evidence" value="ECO:0007669"/>
    <property type="project" value="UniProtKB-KW"/>
</dbReference>
<sequence length="294" mass="32681">MSSTLPESQARFEVKSLVTEENKIGALLVESGKLQWEDIDPILRLQREQELRFGEAALQLGLVLPEDVRFALARQFGYTYLPHSDAGMSEELIAAYKPFSPEVEALRTLRSQLLLRWFDRGQKMISLVSANVGEGCSAMAANLAVLFSQLGRRTLLIDADLRNPRQHEIFNMPNREGLSDVLAHRVNHSAVMLVNAFSNFYLLTSGTIPPNPQELLSRQDFPALLEDFSDLYDVIIIDTPPSNMNADAQTVLKHTGGALMVMRQDLTRVNDAVSLKATIAATNAEIVGSVLNRF</sequence>
<comment type="catalytic activity">
    <reaction evidence="8">
        <text>L-tyrosyl-[protein] + ATP = O-phospho-L-tyrosyl-[protein] + ADP + H(+)</text>
        <dbReference type="Rhea" id="RHEA:10596"/>
        <dbReference type="Rhea" id="RHEA-COMP:10136"/>
        <dbReference type="Rhea" id="RHEA-COMP:20101"/>
        <dbReference type="ChEBI" id="CHEBI:15378"/>
        <dbReference type="ChEBI" id="CHEBI:30616"/>
        <dbReference type="ChEBI" id="CHEBI:46858"/>
        <dbReference type="ChEBI" id="CHEBI:61978"/>
        <dbReference type="ChEBI" id="CHEBI:456216"/>
        <dbReference type="EC" id="2.7.10.2"/>
    </reaction>
</comment>
<evidence type="ECO:0000256" key="2">
    <source>
        <dbReference type="ARBA" id="ARBA00011903"/>
    </source>
</evidence>
<comment type="similarity">
    <text evidence="1">Belongs to the CpsD/CapB family.</text>
</comment>
<evidence type="ECO:0000313" key="11">
    <source>
        <dbReference type="Proteomes" id="UP001446205"/>
    </source>
</evidence>
<keyword evidence="4" id="KW-0547">Nucleotide-binding</keyword>
<keyword evidence="6" id="KW-0067">ATP-binding</keyword>
<accession>A0ABU9D6D3</accession>
<dbReference type="InterPro" id="IPR025669">
    <property type="entry name" value="AAA_dom"/>
</dbReference>
<dbReference type="InterPro" id="IPR037257">
    <property type="entry name" value="T2SS_E_N_sf"/>
</dbReference>
<dbReference type="InterPro" id="IPR050445">
    <property type="entry name" value="Bact_polysacc_biosynth/exp"/>
</dbReference>
<dbReference type="NCBIfam" id="TIGR01007">
    <property type="entry name" value="eps_fam"/>
    <property type="match status" value="1"/>
</dbReference>
<dbReference type="InterPro" id="IPR017479">
    <property type="entry name" value="Tyr_kinase_chain_length_EpsG"/>
</dbReference>
<evidence type="ECO:0000256" key="7">
    <source>
        <dbReference type="ARBA" id="ARBA00023137"/>
    </source>
</evidence>
<keyword evidence="3" id="KW-0808">Transferase</keyword>
<keyword evidence="11" id="KW-1185">Reference proteome</keyword>
<dbReference type="InterPro" id="IPR005702">
    <property type="entry name" value="Wzc-like_C"/>
</dbReference>
<name>A0ABU9D6D3_9PROT</name>
<gene>
    <name evidence="10" type="primary">epsG</name>
    <name evidence="10" type="ORF">WOB96_03750</name>
</gene>
<dbReference type="PANTHER" id="PTHR32309:SF13">
    <property type="entry name" value="FERRIC ENTEROBACTIN TRANSPORT PROTEIN FEPE"/>
    <property type="match status" value="1"/>
</dbReference>
<dbReference type="EMBL" id="JBBPCO010000002">
    <property type="protein sequence ID" value="MEK8088871.1"/>
    <property type="molecule type" value="Genomic_DNA"/>
</dbReference>
<dbReference type="EC" id="2.7.10.2" evidence="2"/>
<evidence type="ECO:0000313" key="10">
    <source>
        <dbReference type="EMBL" id="MEK8088871.1"/>
    </source>
</evidence>
<keyword evidence="5 10" id="KW-0418">Kinase</keyword>
<dbReference type="InterPro" id="IPR027417">
    <property type="entry name" value="P-loop_NTPase"/>
</dbReference>
<dbReference type="Proteomes" id="UP001446205">
    <property type="component" value="Unassembled WGS sequence"/>
</dbReference>
<evidence type="ECO:0000256" key="6">
    <source>
        <dbReference type="ARBA" id="ARBA00022840"/>
    </source>
</evidence>
<dbReference type="CDD" id="cd05387">
    <property type="entry name" value="BY-kinase"/>
    <property type="match status" value="1"/>
</dbReference>
<feature type="domain" description="AAA" evidence="9">
    <location>
        <begin position="123"/>
        <end position="243"/>
    </location>
</feature>
<evidence type="ECO:0000256" key="3">
    <source>
        <dbReference type="ARBA" id="ARBA00022679"/>
    </source>
</evidence>
<dbReference type="RefSeq" id="WP_341369936.1">
    <property type="nucleotide sequence ID" value="NZ_JBBPCO010000002.1"/>
</dbReference>